<dbReference type="EMBL" id="CP046172">
    <property type="protein sequence ID" value="QIS13818.1"/>
    <property type="molecule type" value="Genomic_DNA"/>
</dbReference>
<keyword evidence="3" id="KW-1185">Reference proteome</keyword>
<feature type="domain" description="RNA polymerase sigma-70 region 2" evidence="1">
    <location>
        <begin position="48"/>
        <end position="83"/>
    </location>
</feature>
<reference evidence="2 3" key="1">
    <citation type="journal article" date="2019" name="ACS Chem. Biol.">
        <title>Identification and Mobilization of a Cryptic Antibiotic Biosynthesis Gene Locus from a Human-Pathogenic Nocardia Isolate.</title>
        <authorList>
            <person name="Herisse M."/>
            <person name="Ishida K."/>
            <person name="Porter J.L."/>
            <person name="Howden B."/>
            <person name="Hertweck C."/>
            <person name="Stinear T.P."/>
            <person name="Pidot S.J."/>
        </authorList>
    </citation>
    <scope>NUCLEOTIDE SEQUENCE [LARGE SCALE GENOMIC DNA]</scope>
    <source>
        <strain evidence="2 3">AUSMDU00012717</strain>
    </source>
</reference>
<accession>A0A6G9YKV1</accession>
<protein>
    <recommendedName>
        <fullName evidence="1">RNA polymerase sigma-70 region 2 domain-containing protein</fullName>
    </recommendedName>
</protein>
<sequence>MESAMRIERGLVVERIAVPAPGDAGAGGRLRMLPAEAGSGELDRPTSPPVFEPAVRILRDRAMAEEVTQEVYLRVWSAAERYEKQWCGGPIGLVGECADA</sequence>
<dbReference type="InterPro" id="IPR013325">
    <property type="entry name" value="RNA_pol_sigma_r2"/>
</dbReference>
<evidence type="ECO:0000313" key="3">
    <source>
        <dbReference type="Proteomes" id="UP000503540"/>
    </source>
</evidence>
<evidence type="ECO:0000313" key="2">
    <source>
        <dbReference type="EMBL" id="QIS13818.1"/>
    </source>
</evidence>
<dbReference type="Proteomes" id="UP000503540">
    <property type="component" value="Chromosome"/>
</dbReference>
<dbReference type="AlphaFoldDB" id="A0A6G9YKV1"/>
<dbReference type="Pfam" id="PF04542">
    <property type="entry name" value="Sigma70_r2"/>
    <property type="match status" value="1"/>
</dbReference>
<organism evidence="2 3">
    <name type="scientific">Nocardia arthritidis</name>
    <dbReference type="NCBI Taxonomy" id="228602"/>
    <lineage>
        <taxon>Bacteria</taxon>
        <taxon>Bacillati</taxon>
        <taxon>Actinomycetota</taxon>
        <taxon>Actinomycetes</taxon>
        <taxon>Mycobacteriales</taxon>
        <taxon>Nocardiaceae</taxon>
        <taxon>Nocardia</taxon>
    </lineage>
</organism>
<dbReference type="InterPro" id="IPR007627">
    <property type="entry name" value="RNA_pol_sigma70_r2"/>
</dbReference>
<gene>
    <name evidence="2" type="ORF">F5544_29865</name>
</gene>
<evidence type="ECO:0000259" key="1">
    <source>
        <dbReference type="Pfam" id="PF04542"/>
    </source>
</evidence>
<dbReference type="Gene3D" id="1.10.1740.10">
    <property type="match status" value="1"/>
</dbReference>
<dbReference type="GO" id="GO:0006352">
    <property type="term" value="P:DNA-templated transcription initiation"/>
    <property type="evidence" value="ECO:0007669"/>
    <property type="project" value="InterPro"/>
</dbReference>
<dbReference type="KEGG" id="nah:F5544_29865"/>
<dbReference type="GO" id="GO:0003700">
    <property type="term" value="F:DNA-binding transcription factor activity"/>
    <property type="evidence" value="ECO:0007669"/>
    <property type="project" value="InterPro"/>
</dbReference>
<name>A0A6G9YKV1_9NOCA</name>
<proteinExistence type="predicted"/>
<dbReference type="SUPFAM" id="SSF88946">
    <property type="entry name" value="Sigma2 domain of RNA polymerase sigma factors"/>
    <property type="match status" value="1"/>
</dbReference>